<dbReference type="AlphaFoldDB" id="A0A176QDM5"/>
<reference evidence="2 3" key="1">
    <citation type="submission" date="2016-01" db="EMBL/GenBank/DDBJ databases">
        <title>Janibacter melonis strain CD11_4 genome sequencing and assembly.</title>
        <authorList>
            <person name="Nair G.R."/>
            <person name="Kaur G."/>
            <person name="Chander A.M."/>
            <person name="Mayilraj S."/>
        </authorList>
    </citation>
    <scope>NUCLEOTIDE SEQUENCE [LARGE SCALE GENOMIC DNA]</scope>
    <source>
        <strain evidence="2 3">CD11-4</strain>
    </source>
</reference>
<protein>
    <recommendedName>
        <fullName evidence="1">GerMN domain-containing protein</fullName>
    </recommendedName>
</protein>
<dbReference type="SUPFAM" id="SSF82171">
    <property type="entry name" value="DPP6 N-terminal domain-like"/>
    <property type="match status" value="1"/>
</dbReference>
<accession>A0A176QDM5</accession>
<dbReference type="Pfam" id="PF25976">
    <property type="entry name" value="LpqB_N"/>
    <property type="match status" value="1"/>
</dbReference>
<dbReference type="InterPro" id="IPR019606">
    <property type="entry name" value="GerMN"/>
</dbReference>
<gene>
    <name evidence="2" type="ORF">AWH69_07080</name>
</gene>
<dbReference type="STRING" id="262209.AWH69_07080"/>
<keyword evidence="3" id="KW-1185">Reference proteome</keyword>
<dbReference type="Pfam" id="PF10646">
    <property type="entry name" value="Germane"/>
    <property type="match status" value="1"/>
</dbReference>
<evidence type="ECO:0000259" key="1">
    <source>
        <dbReference type="SMART" id="SM00909"/>
    </source>
</evidence>
<comment type="caution">
    <text evidence="2">The sequence shown here is derived from an EMBL/GenBank/DDBJ whole genome shotgun (WGS) entry which is preliminary data.</text>
</comment>
<evidence type="ECO:0000313" key="2">
    <source>
        <dbReference type="EMBL" id="OAB87795.1"/>
    </source>
</evidence>
<dbReference type="RefSeq" id="WP_068273535.1">
    <property type="nucleotide sequence ID" value="NZ_LQZG01000002.1"/>
</dbReference>
<evidence type="ECO:0000313" key="3">
    <source>
        <dbReference type="Proteomes" id="UP000076976"/>
    </source>
</evidence>
<feature type="domain" description="GerMN" evidence="1">
    <location>
        <begin position="212"/>
        <end position="299"/>
    </location>
</feature>
<proteinExistence type="predicted"/>
<dbReference type="EMBL" id="LQZG01000002">
    <property type="protein sequence ID" value="OAB87795.1"/>
    <property type="molecule type" value="Genomic_DNA"/>
</dbReference>
<sequence>MTPVERPGPPRRAVLRLALGAGGVGALSACGLSVDDTVRPGLEIDAAQDREEIQYQPEPPRAGMTQAELVAGFLLAGASTGSGLSVARSYLTAGASSTWNPDDAQTVVQAQDLPQIRSVGDDTMRVRTRVAARIAPDGRYSLAKASDSADVRFGVSRVEGEWRISTVPEDFGRLLPSSRVDQMYRRYRVHYAAIGWNRLVPDLRWIPSDQEATRLVRAQLGAVPSYLAGAVRTDADARLTVDAVPVIDGVAQVDLRTDLSSDPTVRKNFAAQLVASLMQLPAVTQVALSVAGSTLDLPGIEPPLTSPAQFGFVEAGSPDGQYAIVREDERAVPVPLRQVGAATDTDVVARESPFADIPSRWSRIAVSLDGKEVAGVRGSGLELVRWFDDETTVPVEQFATDMTRPVYDASGVLWVAGRGDLDSSRLWVVNTAVDPSEPDADPAEVPAPWLTGRRPIAISVSPDSTCLAAISTDDGGGDVQIQVSGIARQPNGLPTSTATQALQVAASVEQARDLSWITPTTLGVLGRRTTDKAVRPLLVEVGGQIEALAAVASARSIATTGGERELYVTTSSGRTYSRVGASWSALGVTGTVVVPSS</sequence>
<dbReference type="SMART" id="SM00909">
    <property type="entry name" value="Germane"/>
    <property type="match status" value="1"/>
</dbReference>
<dbReference type="InterPro" id="IPR059026">
    <property type="entry name" value="LpqB_N"/>
</dbReference>
<name>A0A176QDM5_9MICO</name>
<dbReference type="Proteomes" id="UP000076976">
    <property type="component" value="Unassembled WGS sequence"/>
</dbReference>
<dbReference type="PROSITE" id="PS51257">
    <property type="entry name" value="PROKAR_LIPOPROTEIN"/>
    <property type="match status" value="1"/>
</dbReference>
<organism evidence="2 3">
    <name type="scientific">Janibacter melonis</name>
    <dbReference type="NCBI Taxonomy" id="262209"/>
    <lineage>
        <taxon>Bacteria</taxon>
        <taxon>Bacillati</taxon>
        <taxon>Actinomycetota</taxon>
        <taxon>Actinomycetes</taxon>
        <taxon>Micrococcales</taxon>
        <taxon>Intrasporangiaceae</taxon>
        <taxon>Janibacter</taxon>
    </lineage>
</organism>